<evidence type="ECO:0000313" key="4">
    <source>
        <dbReference type="EMBL" id="CAF1505435.1"/>
    </source>
</evidence>
<protein>
    <recommendedName>
        <fullName evidence="3">Mutator-like transposase domain-containing protein</fullName>
    </recommendedName>
</protein>
<feature type="coiled-coil region" evidence="1">
    <location>
        <begin position="881"/>
        <end position="911"/>
    </location>
</feature>
<dbReference type="InterPro" id="IPR049012">
    <property type="entry name" value="Mutator_transp_dom"/>
</dbReference>
<feature type="compositionally biased region" description="Acidic residues" evidence="2">
    <location>
        <begin position="672"/>
        <end position="700"/>
    </location>
</feature>
<feature type="domain" description="Mutator-like transposase" evidence="3">
    <location>
        <begin position="441"/>
        <end position="668"/>
    </location>
</feature>
<accession>A0A815TFY4</accession>
<dbReference type="PANTHER" id="PTHR46601">
    <property type="entry name" value="ULP_PROTEASE DOMAIN-CONTAINING PROTEIN"/>
    <property type="match status" value="1"/>
</dbReference>
<evidence type="ECO:0000256" key="2">
    <source>
        <dbReference type="SAM" id="MobiDB-lite"/>
    </source>
</evidence>
<evidence type="ECO:0000259" key="3">
    <source>
        <dbReference type="Pfam" id="PF20700"/>
    </source>
</evidence>
<sequence>MEQVRLLTIAPASWGRQKVQMFFSSSDRQARYSRELRSTEGVLATPEDLRGSQVLDPSVIQAVIHFYEQDWISRVSPNKSDVILIKQQPIPKRFMLLTIGEAFEEFKKDFPQYVIGRSKFFSLKPSQVLDPSVIQAVIHFYEQDWISRVSPNKSDVILIKQQPIPKRFMLLTIGEAFEEFKKDFPHRVALQKTVGSVSLLLNDIDEQWRSFLPHHYITKTQQSYIAELRKTSDPNKSITIQMDFAQNFALTSQREVQSAHFDKAQVTLFTVSVTFGSDLQRVKQIAPSVQMINYITDGGPGHFKNRFNILNLSFHQTDFNIHAVWAFSATSHGKGPVDGLGSVLKSTGTRFMMRHGPEEAFKSAKEFYEFSARRQKLSKSPIELLYAESKDILKGETHIALEYAPSKTTTQLFEINYLQTQLADAHLCANAHLIFIPDINRSQGLYHENGLKCSLCGKISPFSNFPPKPLYEVQVPNHRLYVANSFTGIGYDNMNLIMSILCLKIPNKTNFIPQVLQTYDSLYAYVQEHFRSVVQDIRSSHNVESNNTDQFVDLAVSMDGTWKKRGFVSHYGIVFVIELESGLALDYEVLSTRCEKCEKNKRERTARDFRSWFVKHKDVCEQNWDGTAKGMEVEGARRLFERSVDKGFRYKWLICDGDSSAYEAVKRTYIVEDTDEESPQQNPNEEDVDDSEDEYSDANDNDQTNETTRGDVEQDLVVKEDCINHVQKRVTSRLKDIRTKYSRLEFRSRSSTTDRQKSSARSKKHRILLSDGKPYSGSAGRMTKEMEQKFTSLYGNAIRESKMDLNEDEAVVLMQKKCRAVFYHYIDQVDKSKQHQYCPTGPNRSIRGAAALACLYFNQGRSGLIAYFDHVGLDVNEEFINIVIDKDKERLQEAIAAAEKQQEINERKKQLRFDSIAAEADTFDYGSGRH</sequence>
<keyword evidence="1" id="KW-0175">Coiled coil</keyword>
<dbReference type="EMBL" id="CAJNOJ010000660">
    <property type="protein sequence ID" value="CAF1505435.1"/>
    <property type="molecule type" value="Genomic_DNA"/>
</dbReference>
<evidence type="ECO:0000313" key="5">
    <source>
        <dbReference type="Proteomes" id="UP000663852"/>
    </source>
</evidence>
<dbReference type="AlphaFoldDB" id="A0A815TFY4"/>
<evidence type="ECO:0000256" key="1">
    <source>
        <dbReference type="SAM" id="Coils"/>
    </source>
</evidence>
<name>A0A815TFY4_ADIRI</name>
<dbReference type="OrthoDB" id="10069847at2759"/>
<comment type="caution">
    <text evidence="4">The sequence shown here is derived from an EMBL/GenBank/DDBJ whole genome shotgun (WGS) entry which is preliminary data.</text>
</comment>
<dbReference type="PANTHER" id="PTHR46601:SF2">
    <property type="entry name" value="UBIQUITIN-LIKE PROTEASE FAMILY PROFILE DOMAIN-CONTAINING PROTEIN"/>
    <property type="match status" value="1"/>
</dbReference>
<feature type="region of interest" description="Disordered" evidence="2">
    <location>
        <begin position="671"/>
        <end position="713"/>
    </location>
</feature>
<proteinExistence type="predicted"/>
<dbReference type="Pfam" id="PF20700">
    <property type="entry name" value="Mutator"/>
    <property type="match status" value="1"/>
</dbReference>
<dbReference type="Proteomes" id="UP000663852">
    <property type="component" value="Unassembled WGS sequence"/>
</dbReference>
<reference evidence="4" key="1">
    <citation type="submission" date="2021-02" db="EMBL/GenBank/DDBJ databases">
        <authorList>
            <person name="Nowell W R."/>
        </authorList>
    </citation>
    <scope>NUCLEOTIDE SEQUENCE</scope>
</reference>
<gene>
    <name evidence="4" type="ORF">EDS130_LOCUS42898</name>
</gene>
<feature type="region of interest" description="Disordered" evidence="2">
    <location>
        <begin position="746"/>
        <end position="765"/>
    </location>
</feature>
<feature type="compositionally biased region" description="Basic and acidic residues" evidence="2">
    <location>
        <begin position="746"/>
        <end position="757"/>
    </location>
</feature>
<organism evidence="4 5">
    <name type="scientific">Adineta ricciae</name>
    <name type="common">Rotifer</name>
    <dbReference type="NCBI Taxonomy" id="249248"/>
    <lineage>
        <taxon>Eukaryota</taxon>
        <taxon>Metazoa</taxon>
        <taxon>Spiralia</taxon>
        <taxon>Gnathifera</taxon>
        <taxon>Rotifera</taxon>
        <taxon>Eurotatoria</taxon>
        <taxon>Bdelloidea</taxon>
        <taxon>Adinetida</taxon>
        <taxon>Adinetidae</taxon>
        <taxon>Adineta</taxon>
    </lineage>
</organism>